<evidence type="ECO:0000313" key="2">
    <source>
        <dbReference type="EMBL" id="KAF8821413.1"/>
    </source>
</evidence>
<dbReference type="InterPro" id="IPR027417">
    <property type="entry name" value="P-loop_NTPase"/>
</dbReference>
<feature type="non-terminal residue" evidence="2">
    <location>
        <position position="198"/>
    </location>
</feature>
<evidence type="ECO:0000313" key="3">
    <source>
        <dbReference type="Proteomes" id="UP000823046"/>
    </source>
</evidence>
<dbReference type="Gene3D" id="1.20.58.1120">
    <property type="match status" value="1"/>
</dbReference>
<dbReference type="InterPro" id="IPR026983">
    <property type="entry name" value="DHC"/>
</dbReference>
<keyword evidence="3" id="KW-1185">Reference proteome</keyword>
<gene>
    <name evidence="2" type="ORF">IE077_002070</name>
</gene>
<organism evidence="2 3">
    <name type="scientific">Cardiosporidium cionae</name>
    <dbReference type="NCBI Taxonomy" id="476202"/>
    <lineage>
        <taxon>Eukaryota</taxon>
        <taxon>Sar</taxon>
        <taxon>Alveolata</taxon>
        <taxon>Apicomplexa</taxon>
        <taxon>Aconoidasida</taxon>
        <taxon>Nephromycida</taxon>
        <taxon>Cardiosporidium</taxon>
    </lineage>
</organism>
<proteinExistence type="predicted"/>
<name>A0ABQ7JBN2_9APIC</name>
<comment type="caution">
    <text evidence="2">The sequence shown here is derived from an EMBL/GenBank/DDBJ whole genome shotgun (WGS) entry which is preliminary data.</text>
</comment>
<accession>A0ABQ7JBN2</accession>
<protein>
    <recommendedName>
        <fullName evidence="1">Dynein heavy chain hydrolytic ATP-binding dynein motor region domain-containing protein</fullName>
    </recommendedName>
</protein>
<sequence>MTQLRHYWEDEEYFIKTVRTQHLYGYEYFGNSPRMVVVPQTERCQFHFLEFQEDNIGGSLAGRNGSGKTETIKDLCKTMGRRHIAIDFLGMAQPQQSFITVLRGVAALGAFCCMENVNTLNVQTLAIIAQQLCIIHNAKIELSSLKDVKEVMFEGTTLLVSPGCKFVPTLKGDPDSGYNGQGCSDRSVRALLRPVAFL</sequence>
<feature type="domain" description="Dynein heavy chain hydrolytic ATP-binding dynein motor region" evidence="1">
    <location>
        <begin position="24"/>
        <end position="197"/>
    </location>
</feature>
<evidence type="ECO:0000259" key="1">
    <source>
        <dbReference type="Pfam" id="PF12774"/>
    </source>
</evidence>
<dbReference type="PANTHER" id="PTHR10676">
    <property type="entry name" value="DYNEIN HEAVY CHAIN FAMILY PROTEIN"/>
    <property type="match status" value="1"/>
</dbReference>
<reference evidence="2 3" key="1">
    <citation type="journal article" date="2020" name="bioRxiv">
        <title>Metabolic contributions of an alphaproteobacterial endosymbiont in the apicomplexan Cardiosporidium cionae.</title>
        <authorList>
            <person name="Hunter E.S."/>
            <person name="Paight C.J."/>
            <person name="Lane C.E."/>
        </authorList>
    </citation>
    <scope>NUCLEOTIDE SEQUENCE [LARGE SCALE GENOMIC DNA]</scope>
    <source>
        <strain evidence="2">ESH_2018</strain>
    </source>
</reference>
<dbReference type="Pfam" id="PF12774">
    <property type="entry name" value="AAA_6"/>
    <property type="match status" value="1"/>
</dbReference>
<dbReference type="Proteomes" id="UP000823046">
    <property type="component" value="Unassembled WGS sequence"/>
</dbReference>
<dbReference type="EMBL" id="JADAQX010000183">
    <property type="protein sequence ID" value="KAF8821413.1"/>
    <property type="molecule type" value="Genomic_DNA"/>
</dbReference>
<dbReference type="InterPro" id="IPR035699">
    <property type="entry name" value="AAA_6"/>
</dbReference>
<dbReference type="Gene3D" id="3.40.50.300">
    <property type="entry name" value="P-loop containing nucleotide triphosphate hydrolases"/>
    <property type="match status" value="1"/>
</dbReference>